<accession>A0A1I3GJ13</accession>
<feature type="transmembrane region" description="Helical" evidence="9">
    <location>
        <begin position="484"/>
        <end position="505"/>
    </location>
</feature>
<dbReference type="RefSeq" id="WP_092850652.1">
    <property type="nucleotide sequence ID" value="NZ_FOPY01000033.1"/>
</dbReference>
<evidence type="ECO:0000256" key="7">
    <source>
        <dbReference type="ARBA" id="ARBA00023136"/>
    </source>
</evidence>
<keyword evidence="7 9" id="KW-0472">Membrane</keyword>
<name>A0A1I3GJ13_9GAMM</name>
<feature type="transmembrane region" description="Helical" evidence="9">
    <location>
        <begin position="442"/>
        <end position="464"/>
    </location>
</feature>
<evidence type="ECO:0000256" key="5">
    <source>
        <dbReference type="ARBA" id="ARBA00022692"/>
    </source>
</evidence>
<keyword evidence="11" id="KW-1185">Reference proteome</keyword>
<keyword evidence="4" id="KW-1003">Cell membrane</keyword>
<organism evidence="10 11">
    <name type="scientific">Modicisalibacter xianhensis</name>
    <dbReference type="NCBI Taxonomy" id="442341"/>
    <lineage>
        <taxon>Bacteria</taxon>
        <taxon>Pseudomonadati</taxon>
        <taxon>Pseudomonadota</taxon>
        <taxon>Gammaproteobacteria</taxon>
        <taxon>Oceanospirillales</taxon>
        <taxon>Halomonadaceae</taxon>
        <taxon>Modicisalibacter</taxon>
    </lineage>
</organism>
<evidence type="ECO:0000256" key="6">
    <source>
        <dbReference type="ARBA" id="ARBA00022989"/>
    </source>
</evidence>
<sequence length="1067" mass="115951">MIERLIRWSIVNRFLVLILTLFLAAGGVVAVKDMPLDALPDLSDVQVIVRTPYPGQAPQLVEDQITYPLSTMMLSVPGVKTVRGYSFFGDSYVYVLFDDETDLYWARSRVLEYLSQAQSQLPDEVSPVLGPDATGVGWVYEYALVDRSGQHDLAQLRSLQDWFLKYELKSVPGVAEVATIGGMVKQYQVVLDPVKMAAYGIPQDRVIAAIQRANQETGGSVLELAETEYMVRASGYLESLEDFHRIPLKTNGAGVPVMLGDVASVQIGPEMRRGIAELDGEGETVGGVIVLRSGADARATIIAARERLETLEASLPDGVEIVTTYDRSQLIDSAVDNLSYKLIEEFIVVALVCLVFLWHLRSALVAILSLPLGVLAAFLIMQWQGINANIMSLGGIAIAIGAMVDAAVVMIENAHKKLEAWQHANPQAELKGEARWQVIGDAAAEVGPALFFSLMIITLSFIPVFTLESQAGRLFSPLAFTKTYAMAAAAGLSVTLVPVLMGYWIRGTIPDENRNPLNRLLIAIYRPMLNGALRWPRMTICLALVLLVSAAWPVTRLGSEFLPPLDEGDLLYMPTALPGLSVGKTSQLLQQTDRLIKSVPEVDSVFGKAGRAESATDPAPLTMFETTIRFKPRDEWRDGMTPEMLVEELDRVVKVPGLTNVWVPPIRNRIDMLATGIKSPIGVKVTGTDLGELDRIAQQVEQVAIEVPGVSSALAERLQGGRYVDVDIDRAAAARYGLNISDVQSIIASAIGGRNIGETVEGLARYPINVRYPRTIRDSVAGIRSLPILTEAGGQITLGSVANIRLSEGPPMLKSEGARLMALVYIDVRNRDIGSVVADLRDAVIRNVELSPGVSIAYSGQFEYMQRANEKLKLVVPATLLIILVLFYLTFRSFSEALLLMGTLPFALVGGVWLLYLFGYNNSVATGVGFIALAGVSAEFSVVMLLYLKQAIDQRQPAKGHIDAVSLDAAIREGAVQRVRPKAMTVTVILAGLLPILLGSGTGSEIMSRIAAPMVGGMLTAPLVSMFLVPIIYRWLRQPRSKDRRQGEDDSVPDGDVIADVAGMPSY</sequence>
<comment type="subcellular location">
    <subcellularLocation>
        <location evidence="1">Cell membrane</location>
        <topology evidence="1">Multi-pass membrane protein</topology>
    </subcellularLocation>
</comment>
<dbReference type="Pfam" id="PF00873">
    <property type="entry name" value="ACR_tran"/>
    <property type="match status" value="1"/>
</dbReference>
<dbReference type="STRING" id="442341.SAMN04487959_1334"/>
<evidence type="ECO:0000256" key="1">
    <source>
        <dbReference type="ARBA" id="ARBA00004651"/>
    </source>
</evidence>
<feature type="transmembrane region" description="Helical" evidence="9">
    <location>
        <begin position="1014"/>
        <end position="1036"/>
    </location>
</feature>
<keyword evidence="5 9" id="KW-0812">Transmembrane</keyword>
<dbReference type="InterPro" id="IPR001036">
    <property type="entry name" value="Acrflvin-R"/>
</dbReference>
<feature type="transmembrane region" description="Helical" evidence="9">
    <location>
        <begin position="364"/>
        <end position="384"/>
    </location>
</feature>
<feature type="transmembrane region" description="Helical" evidence="9">
    <location>
        <begin position="874"/>
        <end position="891"/>
    </location>
</feature>
<feature type="transmembrane region" description="Helical" evidence="9">
    <location>
        <begin position="535"/>
        <end position="554"/>
    </location>
</feature>
<dbReference type="SUPFAM" id="SSF82866">
    <property type="entry name" value="Multidrug efflux transporter AcrB transmembrane domain"/>
    <property type="match status" value="2"/>
</dbReference>
<evidence type="ECO:0000256" key="9">
    <source>
        <dbReference type="SAM" id="Phobius"/>
    </source>
</evidence>
<dbReference type="GO" id="GO:0042910">
    <property type="term" value="F:xenobiotic transmembrane transporter activity"/>
    <property type="evidence" value="ECO:0007669"/>
    <property type="project" value="TreeGrafter"/>
</dbReference>
<reference evidence="10 11" key="1">
    <citation type="submission" date="2016-10" db="EMBL/GenBank/DDBJ databases">
        <authorList>
            <person name="de Groot N.N."/>
        </authorList>
    </citation>
    <scope>NUCLEOTIDE SEQUENCE [LARGE SCALE GENOMIC DNA]</scope>
    <source>
        <strain evidence="10 11">CGMCC 1.6848</strain>
    </source>
</reference>
<protein>
    <submittedName>
        <fullName evidence="10">Cu(I)/Ag(I) efflux system membrane protein CusA/SilA</fullName>
    </submittedName>
</protein>
<evidence type="ECO:0000256" key="3">
    <source>
        <dbReference type="ARBA" id="ARBA00022448"/>
    </source>
</evidence>
<dbReference type="PANTHER" id="PTHR32063">
    <property type="match status" value="1"/>
</dbReference>
<proteinExistence type="inferred from homology"/>
<evidence type="ECO:0000256" key="2">
    <source>
        <dbReference type="ARBA" id="ARBA00010942"/>
    </source>
</evidence>
<dbReference type="GO" id="GO:0008324">
    <property type="term" value="F:monoatomic cation transmembrane transporter activity"/>
    <property type="evidence" value="ECO:0007669"/>
    <property type="project" value="InterPro"/>
</dbReference>
<dbReference type="EMBL" id="FOPY01000033">
    <property type="protein sequence ID" value="SFI23434.1"/>
    <property type="molecule type" value="Genomic_DNA"/>
</dbReference>
<dbReference type="SUPFAM" id="SSF82693">
    <property type="entry name" value="Multidrug efflux transporter AcrB pore domain, PN1, PN2, PC1 and PC2 subdomains"/>
    <property type="match status" value="2"/>
</dbReference>
<feature type="transmembrane region" description="Helical" evidence="9">
    <location>
        <begin position="898"/>
        <end position="918"/>
    </location>
</feature>
<evidence type="ECO:0000313" key="10">
    <source>
        <dbReference type="EMBL" id="SFI23434.1"/>
    </source>
</evidence>
<evidence type="ECO:0000313" key="11">
    <source>
        <dbReference type="Proteomes" id="UP000199040"/>
    </source>
</evidence>
<dbReference type="PRINTS" id="PR00702">
    <property type="entry name" value="ACRIFLAVINRP"/>
</dbReference>
<comment type="similarity">
    <text evidence="2">Belongs to the resistance-nodulation-cell division (RND) (TC 2.A.6) family.</text>
</comment>
<feature type="transmembrane region" description="Helical" evidence="9">
    <location>
        <begin position="983"/>
        <end position="1002"/>
    </location>
</feature>
<dbReference type="Gene3D" id="3.30.70.1320">
    <property type="entry name" value="Multidrug efflux transporter AcrB pore domain like"/>
    <property type="match status" value="1"/>
</dbReference>
<dbReference type="GO" id="GO:0005886">
    <property type="term" value="C:plasma membrane"/>
    <property type="evidence" value="ECO:0007669"/>
    <property type="project" value="UniProtKB-SubCell"/>
</dbReference>
<dbReference type="NCBIfam" id="TIGR00914">
    <property type="entry name" value="2A0601"/>
    <property type="match status" value="1"/>
</dbReference>
<feature type="transmembrane region" description="Helical" evidence="9">
    <location>
        <begin position="338"/>
        <end position="357"/>
    </location>
</feature>
<feature type="transmembrane region" description="Helical" evidence="9">
    <location>
        <begin position="390"/>
        <end position="411"/>
    </location>
</feature>
<dbReference type="SUPFAM" id="SSF82714">
    <property type="entry name" value="Multidrug efflux transporter AcrB TolC docking domain, DN and DC subdomains"/>
    <property type="match status" value="2"/>
</dbReference>
<keyword evidence="6 9" id="KW-1133">Transmembrane helix</keyword>
<evidence type="ECO:0000256" key="8">
    <source>
        <dbReference type="SAM" id="MobiDB-lite"/>
    </source>
</evidence>
<dbReference type="Gene3D" id="3.30.2090.10">
    <property type="entry name" value="Multidrug efflux transporter AcrB TolC docking domain, DN and DC subdomains"/>
    <property type="match status" value="2"/>
</dbReference>
<dbReference type="Gene3D" id="3.30.70.1430">
    <property type="entry name" value="Multidrug efflux transporter AcrB pore domain"/>
    <property type="match status" value="2"/>
</dbReference>
<dbReference type="PANTHER" id="PTHR32063:SF19">
    <property type="entry name" value="CATION EFFLUX SYSTEM PROTEIN CUSA"/>
    <property type="match status" value="1"/>
</dbReference>
<dbReference type="Gene3D" id="1.20.1640.10">
    <property type="entry name" value="Multidrug efflux transporter AcrB transmembrane domain"/>
    <property type="match status" value="2"/>
</dbReference>
<gene>
    <name evidence="10" type="ORF">SAMN04487959_1334</name>
</gene>
<dbReference type="InterPro" id="IPR027463">
    <property type="entry name" value="AcrB_DN_DC_subdom"/>
</dbReference>
<feature type="region of interest" description="Disordered" evidence="8">
    <location>
        <begin position="1042"/>
        <end position="1067"/>
    </location>
</feature>
<dbReference type="InterPro" id="IPR004763">
    <property type="entry name" value="CusA-like"/>
</dbReference>
<dbReference type="AlphaFoldDB" id="A0A1I3GJ13"/>
<evidence type="ECO:0000256" key="4">
    <source>
        <dbReference type="ARBA" id="ARBA00022475"/>
    </source>
</evidence>
<keyword evidence="3" id="KW-0813">Transport</keyword>
<feature type="transmembrane region" description="Helical" evidence="9">
    <location>
        <begin position="924"/>
        <end position="948"/>
    </location>
</feature>
<dbReference type="Proteomes" id="UP000199040">
    <property type="component" value="Unassembled WGS sequence"/>
</dbReference>
<dbReference type="Gene3D" id="3.30.70.1440">
    <property type="entry name" value="Multidrug efflux transporter AcrB pore domain"/>
    <property type="match status" value="1"/>
</dbReference>